<sequence length="211" mass="22744">MGGKMKVQRALLALTLSLAFLALPFASASNWKFDDSKVHFYMYGLSTCPHCRNMKQLIPEVYGSDKLTYYELNGNQYNIEAFSNISRLTGITGVPAIGIVYDGQLVAVIEGEFNISATPEIVKEAIDRNGTILIVGGVTYLIPHNTTGGMNLTNALYELFVRPTATTTTTPAANTTTTTTTTTTSEGGGEICGPATVIALSAIPILLRRRR</sequence>
<dbReference type="Proteomes" id="UP001245683">
    <property type="component" value="Unassembled WGS sequence"/>
</dbReference>
<dbReference type="SUPFAM" id="SSF52833">
    <property type="entry name" value="Thioredoxin-like"/>
    <property type="match status" value="1"/>
</dbReference>
<dbReference type="EMBL" id="JAVDZE010000004">
    <property type="protein sequence ID" value="MDV3104452.1"/>
    <property type="molecule type" value="Genomic_DNA"/>
</dbReference>
<comment type="caution">
    <text evidence="2">The sequence shown here is derived from an EMBL/GenBank/DDBJ whole genome shotgun (WGS) entry which is preliminary data.</text>
</comment>
<name>A0AAE4T2V9_9EURY</name>
<protein>
    <submittedName>
        <fullName evidence="2">CGP-CTERM sorting domain-containing protein</fullName>
    </submittedName>
</protein>
<organism evidence="2 3">
    <name type="scientific">Thermococcus waiotapuensis</name>
    <dbReference type="NCBI Taxonomy" id="90909"/>
    <lineage>
        <taxon>Archaea</taxon>
        <taxon>Methanobacteriati</taxon>
        <taxon>Methanobacteriota</taxon>
        <taxon>Thermococci</taxon>
        <taxon>Thermococcales</taxon>
        <taxon>Thermococcaceae</taxon>
        <taxon>Thermococcus</taxon>
    </lineage>
</organism>
<feature type="compositionally biased region" description="Low complexity" evidence="1">
    <location>
        <begin position="168"/>
        <end position="184"/>
    </location>
</feature>
<keyword evidence="3" id="KW-1185">Reference proteome</keyword>
<dbReference type="CDD" id="cd02947">
    <property type="entry name" value="TRX_family"/>
    <property type="match status" value="1"/>
</dbReference>
<evidence type="ECO:0000256" key="1">
    <source>
        <dbReference type="SAM" id="MobiDB-lite"/>
    </source>
</evidence>
<reference evidence="2 3" key="1">
    <citation type="submission" date="2023-08" db="EMBL/GenBank/DDBJ databases">
        <title>Draft genome sequence of Thermococcus waiotapuensis WT1T, a thermophilic sulphur-dependent archaeon from order Thermococcales.</title>
        <authorList>
            <person name="Manners S.H."/>
            <person name="Carere C.R."/>
            <person name="Dhami M.K."/>
            <person name="Dobson R.C.J."/>
            <person name="Stott M.B."/>
        </authorList>
    </citation>
    <scope>NUCLEOTIDE SEQUENCE [LARGE SCALE GENOMIC DNA]</scope>
    <source>
        <strain evidence="2 3">WT1</strain>
    </source>
</reference>
<evidence type="ECO:0000313" key="2">
    <source>
        <dbReference type="EMBL" id="MDV3104452.1"/>
    </source>
</evidence>
<dbReference type="PROSITE" id="PS51354">
    <property type="entry name" value="GLUTAREDOXIN_2"/>
    <property type="match status" value="1"/>
</dbReference>
<dbReference type="Gene3D" id="3.40.30.10">
    <property type="entry name" value="Glutaredoxin"/>
    <property type="match status" value="1"/>
</dbReference>
<evidence type="ECO:0000313" key="3">
    <source>
        <dbReference type="Proteomes" id="UP001245683"/>
    </source>
</evidence>
<dbReference type="RefSeq" id="WP_315342742.1">
    <property type="nucleotide sequence ID" value="NZ_JAVDZE010000004.1"/>
</dbReference>
<dbReference type="InterPro" id="IPR027552">
    <property type="entry name" value="CGP_CTERM"/>
</dbReference>
<dbReference type="InterPro" id="IPR036249">
    <property type="entry name" value="Thioredoxin-like_sf"/>
</dbReference>
<gene>
    <name evidence="2" type="ORF">RBI02_07885</name>
</gene>
<feature type="region of interest" description="Disordered" evidence="1">
    <location>
        <begin position="168"/>
        <end position="188"/>
    </location>
</feature>
<dbReference type="AlphaFoldDB" id="A0AAE4T2V9"/>
<dbReference type="NCBIfam" id="TIGR04288">
    <property type="entry name" value="CGP_CTERM"/>
    <property type="match status" value="1"/>
</dbReference>
<proteinExistence type="predicted"/>
<accession>A0AAE4T2V9</accession>